<accession>A0AAP0PKK9</accession>
<comment type="caution">
    <text evidence="1">The sequence shown here is derived from an EMBL/GenBank/DDBJ whole genome shotgun (WGS) entry which is preliminary data.</text>
</comment>
<dbReference type="AlphaFoldDB" id="A0AAP0PKK9"/>
<evidence type="ECO:0000313" key="2">
    <source>
        <dbReference type="Proteomes" id="UP001419268"/>
    </source>
</evidence>
<name>A0AAP0PKK9_9MAGN</name>
<proteinExistence type="predicted"/>
<evidence type="ECO:0000313" key="1">
    <source>
        <dbReference type="EMBL" id="KAK9148193.1"/>
    </source>
</evidence>
<protein>
    <submittedName>
        <fullName evidence="1">Uncharacterized protein</fullName>
    </submittedName>
</protein>
<reference evidence="1 2" key="1">
    <citation type="submission" date="2024-01" db="EMBL/GenBank/DDBJ databases">
        <title>Genome assemblies of Stephania.</title>
        <authorList>
            <person name="Yang L."/>
        </authorList>
    </citation>
    <scope>NUCLEOTIDE SEQUENCE [LARGE SCALE GENOMIC DNA]</scope>
    <source>
        <strain evidence="1">JXDWG</strain>
        <tissue evidence="1">Leaf</tissue>
    </source>
</reference>
<organism evidence="1 2">
    <name type="scientific">Stephania cephalantha</name>
    <dbReference type="NCBI Taxonomy" id="152367"/>
    <lineage>
        <taxon>Eukaryota</taxon>
        <taxon>Viridiplantae</taxon>
        <taxon>Streptophyta</taxon>
        <taxon>Embryophyta</taxon>
        <taxon>Tracheophyta</taxon>
        <taxon>Spermatophyta</taxon>
        <taxon>Magnoliopsida</taxon>
        <taxon>Ranunculales</taxon>
        <taxon>Menispermaceae</taxon>
        <taxon>Menispermoideae</taxon>
        <taxon>Cissampelideae</taxon>
        <taxon>Stephania</taxon>
    </lineage>
</organism>
<dbReference type="Proteomes" id="UP001419268">
    <property type="component" value="Unassembled WGS sequence"/>
</dbReference>
<keyword evidence="2" id="KW-1185">Reference proteome</keyword>
<dbReference type="EMBL" id="JBBNAG010000003">
    <property type="protein sequence ID" value="KAK9148193.1"/>
    <property type="molecule type" value="Genomic_DNA"/>
</dbReference>
<gene>
    <name evidence="1" type="ORF">Scep_006950</name>
</gene>
<sequence>MWLTHLTIHSFKDIWKKFEVLSVSQRTSQTRLAKPQSRRACRTVSVALPHNGQRSSSLIFL</sequence>